<keyword evidence="3" id="KW-1185">Reference proteome</keyword>
<feature type="region of interest" description="Disordered" evidence="1">
    <location>
        <begin position="1"/>
        <end position="23"/>
    </location>
</feature>
<evidence type="ECO:0000313" key="2">
    <source>
        <dbReference type="EMBL" id="CAB0032946.1"/>
    </source>
</evidence>
<sequence length="393" mass="44588">MKFDRRGFLQGSGISQRHGGHYQRRCKLKHQQRVTIRQRRVSASLLLQHHHRDAVRHRSHPRGQAGLRKKTYFNRRKRTSTNLSLQQYDADYCIDDSQSQDLTLRSHYTPRRGHLSELRADNKRASEPDSLKRANVSAAHNSNGGIVMSFSGATLDFEHARRTNMFLVVSIERKYMHAPYPTLLASQNPCSYTLPFLEDPRHPPRALRQLVYAYLFELDVQDSKLRCYMEQLDHMLLLQLSLTTLHTPATQVSQATTPSPAATTPSPSLTQTSHNEAPYTQAAFTNPAYRSRALPNEVAVQLDEAITSSNAQQAIAKADRLHEHLKPLGYTQIASISSEISAPFSEEDLITRISEKTLCSSNRQSSDGYPFLSSRRSSPQKLCTIRIIQHCMA</sequence>
<accession>A0A6H5I8M4</accession>
<organism evidence="2 3">
    <name type="scientific">Trichogramma brassicae</name>
    <dbReference type="NCBI Taxonomy" id="86971"/>
    <lineage>
        <taxon>Eukaryota</taxon>
        <taxon>Metazoa</taxon>
        <taxon>Ecdysozoa</taxon>
        <taxon>Arthropoda</taxon>
        <taxon>Hexapoda</taxon>
        <taxon>Insecta</taxon>
        <taxon>Pterygota</taxon>
        <taxon>Neoptera</taxon>
        <taxon>Endopterygota</taxon>
        <taxon>Hymenoptera</taxon>
        <taxon>Apocrita</taxon>
        <taxon>Proctotrupomorpha</taxon>
        <taxon>Chalcidoidea</taxon>
        <taxon>Trichogrammatidae</taxon>
        <taxon>Trichogramma</taxon>
    </lineage>
</organism>
<dbReference type="AlphaFoldDB" id="A0A6H5I8M4"/>
<feature type="region of interest" description="Disordered" evidence="1">
    <location>
        <begin position="51"/>
        <end position="70"/>
    </location>
</feature>
<dbReference type="EMBL" id="CADCXV010000694">
    <property type="protein sequence ID" value="CAB0032946.1"/>
    <property type="molecule type" value="Genomic_DNA"/>
</dbReference>
<gene>
    <name evidence="2" type="ORF">TBRA_LOCUS4870</name>
</gene>
<reference evidence="2 3" key="1">
    <citation type="submission" date="2020-02" db="EMBL/GenBank/DDBJ databases">
        <authorList>
            <person name="Ferguson B K."/>
        </authorList>
    </citation>
    <scope>NUCLEOTIDE SEQUENCE [LARGE SCALE GENOMIC DNA]</scope>
</reference>
<name>A0A6H5I8M4_9HYME</name>
<proteinExistence type="predicted"/>
<feature type="region of interest" description="Disordered" evidence="1">
    <location>
        <begin position="251"/>
        <end position="273"/>
    </location>
</feature>
<dbReference type="Proteomes" id="UP000479190">
    <property type="component" value="Unassembled WGS sequence"/>
</dbReference>
<evidence type="ECO:0000256" key="1">
    <source>
        <dbReference type="SAM" id="MobiDB-lite"/>
    </source>
</evidence>
<protein>
    <submittedName>
        <fullName evidence="2">Uncharacterized protein</fullName>
    </submittedName>
</protein>
<evidence type="ECO:0000313" key="3">
    <source>
        <dbReference type="Proteomes" id="UP000479190"/>
    </source>
</evidence>